<dbReference type="EMBL" id="FOGQ01000001">
    <property type="protein sequence ID" value="SER44709.1"/>
    <property type="molecule type" value="Genomic_DNA"/>
</dbReference>
<evidence type="ECO:0000256" key="1">
    <source>
        <dbReference type="SAM" id="MobiDB-lite"/>
    </source>
</evidence>
<gene>
    <name evidence="3" type="ORF">SAMN05661109_00255</name>
</gene>
<proteinExistence type="predicted"/>
<evidence type="ECO:0000313" key="3">
    <source>
        <dbReference type="EMBL" id="SER44709.1"/>
    </source>
</evidence>
<dbReference type="AlphaFoldDB" id="A0A1H9PA61"/>
<sequence>MEHSSNQDWVDVEPESPSATRSRKRRFRLRSPNSFLITDAKRSPEQNRHSRERSYLILQLSRVPFILVSILFAFLGNWWLATVFFIVSVPLPWISVVIANGRGEPRDSREKNVYKPAAARYAQMEAERHAQLGPAHEAGTSPGNLPATIDHEDSNEWS</sequence>
<keyword evidence="4" id="KW-1185">Reference proteome</keyword>
<dbReference type="InterPro" id="IPR021449">
    <property type="entry name" value="DUF3099"/>
</dbReference>
<dbReference type="Pfam" id="PF11298">
    <property type="entry name" value="DUF3099"/>
    <property type="match status" value="1"/>
</dbReference>
<evidence type="ECO:0008006" key="5">
    <source>
        <dbReference type="Google" id="ProtNLM"/>
    </source>
</evidence>
<name>A0A1H9PA61_9CORY</name>
<keyword evidence="2" id="KW-0812">Transmembrane</keyword>
<organism evidence="3 4">
    <name type="scientific">Corynebacterium cystitidis DSM 20524</name>
    <dbReference type="NCBI Taxonomy" id="1121357"/>
    <lineage>
        <taxon>Bacteria</taxon>
        <taxon>Bacillati</taxon>
        <taxon>Actinomycetota</taxon>
        <taxon>Actinomycetes</taxon>
        <taxon>Mycobacteriales</taxon>
        <taxon>Corynebacteriaceae</taxon>
        <taxon>Corynebacterium</taxon>
    </lineage>
</organism>
<reference evidence="4" key="1">
    <citation type="submission" date="2016-10" db="EMBL/GenBank/DDBJ databases">
        <authorList>
            <person name="Varghese N."/>
            <person name="Submissions S."/>
        </authorList>
    </citation>
    <scope>NUCLEOTIDE SEQUENCE [LARGE SCALE GENOMIC DNA]</scope>
    <source>
        <strain evidence="4">DSM 20524</strain>
    </source>
</reference>
<feature type="region of interest" description="Disordered" evidence="1">
    <location>
        <begin position="1"/>
        <end position="24"/>
    </location>
</feature>
<accession>A0A1H9PA61</accession>
<dbReference type="RefSeq" id="WP_092255027.1">
    <property type="nucleotide sequence ID" value="NZ_CP047199.1"/>
</dbReference>
<feature type="transmembrane region" description="Helical" evidence="2">
    <location>
        <begin position="81"/>
        <end position="101"/>
    </location>
</feature>
<dbReference type="Proteomes" id="UP000198929">
    <property type="component" value="Unassembled WGS sequence"/>
</dbReference>
<protein>
    <recommendedName>
        <fullName evidence="5">DUF3099 domain-containing protein</fullName>
    </recommendedName>
</protein>
<feature type="transmembrane region" description="Helical" evidence="2">
    <location>
        <begin position="55"/>
        <end position="75"/>
    </location>
</feature>
<keyword evidence="2" id="KW-1133">Transmembrane helix</keyword>
<feature type="region of interest" description="Disordered" evidence="1">
    <location>
        <begin position="126"/>
        <end position="158"/>
    </location>
</feature>
<evidence type="ECO:0000256" key="2">
    <source>
        <dbReference type="SAM" id="Phobius"/>
    </source>
</evidence>
<evidence type="ECO:0000313" key="4">
    <source>
        <dbReference type="Proteomes" id="UP000198929"/>
    </source>
</evidence>
<feature type="compositionally biased region" description="Basic and acidic residues" evidence="1">
    <location>
        <begin position="149"/>
        <end position="158"/>
    </location>
</feature>
<dbReference type="STRING" id="1121357.SAMN05661109_00255"/>
<keyword evidence="2" id="KW-0472">Membrane</keyword>